<keyword evidence="6" id="KW-0521">NADP</keyword>
<dbReference type="Gene3D" id="3.40.50.720">
    <property type="entry name" value="NAD(P)-binding Rossmann-like Domain"/>
    <property type="match status" value="1"/>
</dbReference>
<protein>
    <recommendedName>
        <fullName evidence="4 6">dTDP-4-dehydrorhamnose reductase</fullName>
        <ecNumber evidence="3 6">1.1.1.133</ecNumber>
    </recommendedName>
</protein>
<dbReference type="eggNOG" id="COG1091">
    <property type="taxonomic scope" value="Bacteria"/>
</dbReference>
<evidence type="ECO:0000256" key="6">
    <source>
        <dbReference type="RuleBase" id="RU364082"/>
    </source>
</evidence>
<dbReference type="GO" id="GO:0008831">
    <property type="term" value="F:dTDP-4-dehydrorhamnose reductase activity"/>
    <property type="evidence" value="ECO:0007669"/>
    <property type="project" value="UniProtKB-EC"/>
</dbReference>
<dbReference type="InterPro" id="IPR029903">
    <property type="entry name" value="RmlD-like-bd"/>
</dbReference>
<dbReference type="Gene3D" id="3.90.25.10">
    <property type="entry name" value="UDP-galactose 4-epimerase, domain 1"/>
    <property type="match status" value="1"/>
</dbReference>
<dbReference type="SUPFAM" id="SSF51735">
    <property type="entry name" value="NAD(P)-binding Rossmann-fold domains"/>
    <property type="match status" value="1"/>
</dbReference>
<evidence type="ECO:0000256" key="1">
    <source>
        <dbReference type="ARBA" id="ARBA00004781"/>
    </source>
</evidence>
<evidence type="ECO:0000256" key="2">
    <source>
        <dbReference type="ARBA" id="ARBA00010944"/>
    </source>
</evidence>
<comment type="function">
    <text evidence="6">Catalyzes the reduction of dTDP-6-deoxy-L-lyxo-4-hexulose to yield dTDP-L-rhamnose.</text>
</comment>
<evidence type="ECO:0000313" key="8">
    <source>
        <dbReference type="EMBL" id="KGN83673.1"/>
    </source>
</evidence>
<name>A0A0A2E2L1_9PORP</name>
<evidence type="ECO:0000256" key="5">
    <source>
        <dbReference type="ARBA" id="ARBA00048200"/>
    </source>
</evidence>
<dbReference type="GO" id="GO:0019305">
    <property type="term" value="P:dTDP-rhamnose biosynthetic process"/>
    <property type="evidence" value="ECO:0007669"/>
    <property type="project" value="UniProtKB-UniPathway"/>
</dbReference>
<dbReference type="RefSeq" id="WP_039422362.1">
    <property type="nucleotide sequence ID" value="NZ_JRAI01000084.1"/>
</dbReference>
<proteinExistence type="inferred from homology"/>
<dbReference type="GO" id="GO:0005829">
    <property type="term" value="C:cytosol"/>
    <property type="evidence" value="ECO:0007669"/>
    <property type="project" value="TreeGrafter"/>
</dbReference>
<evidence type="ECO:0000256" key="3">
    <source>
        <dbReference type="ARBA" id="ARBA00012929"/>
    </source>
</evidence>
<dbReference type="EC" id="1.1.1.133" evidence="3 6"/>
<accession>A0A0A2E2L1</accession>
<dbReference type="PANTHER" id="PTHR10491">
    <property type="entry name" value="DTDP-4-DEHYDRORHAMNOSE REDUCTASE"/>
    <property type="match status" value="1"/>
</dbReference>
<dbReference type="PANTHER" id="PTHR10491:SF4">
    <property type="entry name" value="METHIONINE ADENOSYLTRANSFERASE 2 SUBUNIT BETA"/>
    <property type="match status" value="1"/>
</dbReference>
<comment type="caution">
    <text evidence="8">The sequence shown here is derived from an EMBL/GenBank/DDBJ whole genome shotgun (WGS) entry which is preliminary data.</text>
</comment>
<sequence>MNRILVTGADGQLGSELRLLASADSRFVFTDLAELDIRDRDTVLSFVEEYSIGIIINCAAYTAVDKAEDNEVSAEKVNHQAVAHLAAAAAKYDALLIHISTDYVFDGMANIPYREDIPTAPLGAYGRTKLKGEQAVLAADCRYMILRTSWLYSSYGNNFVKTMLRLTAERDTLNVVFDQVGTPTYAADLAAFIHRLAIGQLPVKTGLYHFSNEGVCSWFDLAVAIARMSGHTACRISPCHSDEYPTRVRRPHYSVLDKTLIKNTFDISIPHWQDSLAVCLNLLKH</sequence>
<feature type="domain" description="RmlD-like substrate binding" evidence="7">
    <location>
        <begin position="3"/>
        <end position="282"/>
    </location>
</feature>
<dbReference type="EMBL" id="JRAI01000084">
    <property type="protein sequence ID" value="KGN83673.1"/>
    <property type="molecule type" value="Genomic_DNA"/>
</dbReference>
<dbReference type="NCBIfam" id="TIGR01214">
    <property type="entry name" value="rmlD"/>
    <property type="match status" value="1"/>
</dbReference>
<dbReference type="OrthoDB" id="9803892at2"/>
<keyword evidence="6" id="KW-0560">Oxidoreductase</keyword>
<comment type="similarity">
    <text evidence="2 6">Belongs to the dTDP-4-dehydrorhamnose reductase family.</text>
</comment>
<dbReference type="STRING" id="111105.HR09_04745"/>
<organism evidence="8 9">
    <name type="scientific">Porphyromonas gulae</name>
    <dbReference type="NCBI Taxonomy" id="111105"/>
    <lineage>
        <taxon>Bacteria</taxon>
        <taxon>Pseudomonadati</taxon>
        <taxon>Bacteroidota</taxon>
        <taxon>Bacteroidia</taxon>
        <taxon>Bacteroidales</taxon>
        <taxon>Porphyromonadaceae</taxon>
        <taxon>Porphyromonas</taxon>
    </lineage>
</organism>
<evidence type="ECO:0000256" key="4">
    <source>
        <dbReference type="ARBA" id="ARBA00017099"/>
    </source>
</evidence>
<dbReference type="InterPro" id="IPR005913">
    <property type="entry name" value="dTDP_dehydrorham_reduct"/>
</dbReference>
<comment type="catalytic activity">
    <reaction evidence="5">
        <text>dTDP-beta-L-rhamnose + NADP(+) = dTDP-4-dehydro-beta-L-rhamnose + NADPH + H(+)</text>
        <dbReference type="Rhea" id="RHEA:21796"/>
        <dbReference type="ChEBI" id="CHEBI:15378"/>
        <dbReference type="ChEBI" id="CHEBI:57510"/>
        <dbReference type="ChEBI" id="CHEBI:57783"/>
        <dbReference type="ChEBI" id="CHEBI:58349"/>
        <dbReference type="ChEBI" id="CHEBI:62830"/>
        <dbReference type="EC" id="1.1.1.133"/>
    </reaction>
</comment>
<reference evidence="8 9" key="1">
    <citation type="submission" date="2014-08" db="EMBL/GenBank/DDBJ databases">
        <title>Porphyromonas gulae strain:COT-052_OH1451 Genome sequencing.</title>
        <authorList>
            <person name="Wallis C."/>
            <person name="Deusch O."/>
            <person name="O'Flynn C."/>
            <person name="Davis I."/>
            <person name="Jospin G."/>
            <person name="Darling A.E."/>
            <person name="Coil D.A."/>
            <person name="Alexiev A."/>
            <person name="Horsfall A."/>
            <person name="Kirkwood N."/>
            <person name="Harris S."/>
            <person name="Eisen J.A."/>
        </authorList>
    </citation>
    <scope>NUCLEOTIDE SEQUENCE [LARGE SCALE GENOMIC DNA]</scope>
    <source>
        <strain evidence="9">COT-052 OH1451</strain>
    </source>
</reference>
<dbReference type="CDD" id="cd05254">
    <property type="entry name" value="dTDP_HR_like_SDR_e"/>
    <property type="match status" value="1"/>
</dbReference>
<gene>
    <name evidence="8" type="ORF">HR08_10705</name>
</gene>
<dbReference type="Proteomes" id="UP000030130">
    <property type="component" value="Unassembled WGS sequence"/>
</dbReference>
<dbReference type="UniPathway" id="UPA00124"/>
<evidence type="ECO:0000259" key="7">
    <source>
        <dbReference type="Pfam" id="PF04321"/>
    </source>
</evidence>
<evidence type="ECO:0000313" key="9">
    <source>
        <dbReference type="Proteomes" id="UP000030130"/>
    </source>
</evidence>
<dbReference type="AlphaFoldDB" id="A0A0A2E2L1"/>
<comment type="pathway">
    <text evidence="1 6">Carbohydrate biosynthesis; dTDP-L-rhamnose biosynthesis.</text>
</comment>
<dbReference type="Pfam" id="PF04321">
    <property type="entry name" value="RmlD_sub_bind"/>
    <property type="match status" value="1"/>
</dbReference>
<dbReference type="InterPro" id="IPR036291">
    <property type="entry name" value="NAD(P)-bd_dom_sf"/>
</dbReference>